<keyword evidence="10 12" id="KW-0449">Lipoprotein</keyword>
<comment type="similarity">
    <text evidence="2 11">Belongs to the glypican family.</text>
</comment>
<dbReference type="PANTHER" id="PTHR10822:SF29">
    <property type="entry name" value="DIVISION ABNORMALLY DELAYED PROTEIN"/>
    <property type="match status" value="1"/>
</dbReference>
<evidence type="ECO:0000256" key="5">
    <source>
        <dbReference type="ARBA" id="ARBA00022729"/>
    </source>
</evidence>
<evidence type="ECO:0000313" key="15">
    <source>
        <dbReference type="EMBL" id="CAG6529302.1"/>
    </source>
</evidence>
<dbReference type="InterPro" id="IPR001863">
    <property type="entry name" value="Glypican"/>
</dbReference>
<evidence type="ECO:0000256" key="3">
    <source>
        <dbReference type="ARBA" id="ARBA00022475"/>
    </source>
</evidence>
<reference evidence="15" key="1">
    <citation type="submission" date="2021-05" db="EMBL/GenBank/DDBJ databases">
        <authorList>
            <person name="Alioto T."/>
            <person name="Alioto T."/>
            <person name="Gomez Garrido J."/>
        </authorList>
    </citation>
    <scope>NUCLEOTIDE SEQUENCE</scope>
</reference>
<dbReference type="GO" id="GO:0090263">
    <property type="term" value="P:positive regulation of canonical Wnt signaling pathway"/>
    <property type="evidence" value="ECO:0007669"/>
    <property type="project" value="TreeGrafter"/>
</dbReference>
<feature type="compositionally biased region" description="Acidic residues" evidence="13">
    <location>
        <begin position="521"/>
        <end position="532"/>
    </location>
</feature>
<keyword evidence="7 12" id="KW-0472">Membrane</keyword>
<evidence type="ECO:0000256" key="13">
    <source>
        <dbReference type="SAM" id="MobiDB-lite"/>
    </source>
</evidence>
<dbReference type="GO" id="GO:1905475">
    <property type="term" value="P:regulation of protein localization to membrane"/>
    <property type="evidence" value="ECO:0007669"/>
    <property type="project" value="TreeGrafter"/>
</dbReference>
<dbReference type="GO" id="GO:0016477">
    <property type="term" value="P:cell migration"/>
    <property type="evidence" value="ECO:0007669"/>
    <property type="project" value="TreeGrafter"/>
</dbReference>
<proteinExistence type="inferred from homology"/>
<sequence>MSPKPRGLQCKMSQAVRLWVFLVAAVATLGLVAAKSVDQQQQHHELLSCEHVSNFFSSINVTIKPTNKNQGNVCGGPCCDNQVESQLEVKATKNFERLVKHHTRSQRGHWEQTANLYRDYLLQLSRQSENKTLNLFSTVYRKMSPLSREPILELYETIRNHLTAASFTDDLGLVTDKFFRNLFPVAYHHAVVHADKDVDFHSDYKNCLIHTYDELKPFGEIPQQLSSSLVASVSAASVLLRVLREGAEVLNKLDELGTENLQGSCKSALLKMSYCASCKRHNHNHAKPCAGLCKNVMRGCLMQYVGILNQDWFTFTDAIVPLINAVRSNDGIEAEIKGLDGKLSSAIMHAMENGPQLEVKVKKACGTPSLMQNDNLAGVYEQSAAPTLHSNKWILAPINEMLQFEMTIDKNKDLFLQLSSTLCDDEDYHSSDEDCWTGSHYGDYTHEVASTTAQKYNPEVPYSSATESREFPRDSRLQVLIDKLINLKNAATKAVSSNAFRSDSDKMLSDMAEGSGHTYPEEYDSNEDDEYSENGSGSGEGPGRRGPGVEITDEVQSNFTPSVNPSHAYRISAASSSLVLATCVALLLAATSRH</sequence>
<feature type="chain" id="PRO_5036428114" evidence="14">
    <location>
        <begin position="35"/>
        <end position="594"/>
    </location>
</feature>
<dbReference type="EMBL" id="HBUE01306127">
    <property type="protein sequence ID" value="CAG6581090.1"/>
    <property type="molecule type" value="Transcribed_RNA"/>
</dbReference>
<comment type="function">
    <text evidence="12">Cell surface proteoglycan.</text>
</comment>
<keyword evidence="4 12" id="KW-0336">GPI-anchor</keyword>
<keyword evidence="6 12" id="KW-0654">Proteoglycan</keyword>
<dbReference type="EMBL" id="HBUE01199972">
    <property type="protein sequence ID" value="CAG6529307.1"/>
    <property type="molecule type" value="Transcribed_RNA"/>
</dbReference>
<evidence type="ECO:0000256" key="1">
    <source>
        <dbReference type="ARBA" id="ARBA00004609"/>
    </source>
</evidence>
<dbReference type="AlphaFoldDB" id="A0A8D8H7N9"/>
<comment type="subcellular location">
    <subcellularLocation>
        <location evidence="1 12">Cell membrane</location>
        <topology evidence="1 12">Lipid-anchor</topology>
        <topology evidence="1 12">GPI-anchor</topology>
    </subcellularLocation>
</comment>
<dbReference type="EMBL" id="HBUE01199969">
    <property type="protein sequence ID" value="CAG6529302.1"/>
    <property type="molecule type" value="Transcribed_RNA"/>
</dbReference>
<evidence type="ECO:0000256" key="8">
    <source>
        <dbReference type="ARBA" id="ARBA00023180"/>
    </source>
</evidence>
<dbReference type="GO" id="GO:0098552">
    <property type="term" value="C:side of membrane"/>
    <property type="evidence" value="ECO:0007669"/>
    <property type="project" value="UniProtKB-KW"/>
</dbReference>
<dbReference type="EMBL" id="HBUE01306129">
    <property type="protein sequence ID" value="CAG6581093.1"/>
    <property type="molecule type" value="Transcribed_RNA"/>
</dbReference>
<evidence type="ECO:0000256" key="2">
    <source>
        <dbReference type="ARBA" id="ARBA00010260"/>
    </source>
</evidence>
<accession>A0A8D8H7N9</accession>
<dbReference type="EMBL" id="HBUE01306126">
    <property type="protein sequence ID" value="CAG6581088.1"/>
    <property type="molecule type" value="Transcribed_RNA"/>
</dbReference>
<evidence type="ECO:0000256" key="10">
    <source>
        <dbReference type="ARBA" id="ARBA00023288"/>
    </source>
</evidence>
<evidence type="ECO:0000256" key="4">
    <source>
        <dbReference type="ARBA" id="ARBA00022622"/>
    </source>
</evidence>
<evidence type="ECO:0000256" key="9">
    <source>
        <dbReference type="ARBA" id="ARBA00023207"/>
    </source>
</evidence>
<evidence type="ECO:0000256" key="12">
    <source>
        <dbReference type="RuleBase" id="RU003519"/>
    </source>
</evidence>
<dbReference type="Pfam" id="PF01153">
    <property type="entry name" value="Glypican"/>
    <property type="match status" value="1"/>
</dbReference>
<dbReference type="GO" id="GO:0009986">
    <property type="term" value="C:cell surface"/>
    <property type="evidence" value="ECO:0007669"/>
    <property type="project" value="TreeGrafter"/>
</dbReference>
<dbReference type="GO" id="GO:0005886">
    <property type="term" value="C:plasma membrane"/>
    <property type="evidence" value="ECO:0007669"/>
    <property type="project" value="UniProtKB-SubCell"/>
</dbReference>
<dbReference type="EMBL" id="HBUE01199970">
    <property type="protein sequence ID" value="CAG6529304.1"/>
    <property type="molecule type" value="Transcribed_RNA"/>
</dbReference>
<feature type="compositionally biased region" description="Gly residues" evidence="13">
    <location>
        <begin position="536"/>
        <end position="546"/>
    </location>
</feature>
<dbReference type="GO" id="GO:0005576">
    <property type="term" value="C:extracellular region"/>
    <property type="evidence" value="ECO:0007669"/>
    <property type="project" value="TreeGrafter"/>
</dbReference>
<evidence type="ECO:0000256" key="14">
    <source>
        <dbReference type="SAM" id="SignalP"/>
    </source>
</evidence>
<keyword evidence="9 12" id="KW-0357">Heparan sulfate</keyword>
<keyword evidence="3" id="KW-1003">Cell membrane</keyword>
<evidence type="ECO:0000256" key="6">
    <source>
        <dbReference type="ARBA" id="ARBA00022974"/>
    </source>
</evidence>
<protein>
    <submittedName>
        <fullName evidence="15">Division abnormally delayed protein</fullName>
    </submittedName>
</protein>
<feature type="region of interest" description="Disordered" evidence="13">
    <location>
        <begin position="508"/>
        <end position="550"/>
    </location>
</feature>
<dbReference type="PANTHER" id="PTHR10822">
    <property type="entry name" value="GLYPICAN"/>
    <property type="match status" value="1"/>
</dbReference>
<evidence type="ECO:0000256" key="7">
    <source>
        <dbReference type="ARBA" id="ARBA00023136"/>
    </source>
</evidence>
<keyword evidence="8" id="KW-0325">Glycoprotein</keyword>
<name>A0A8D8H7N9_CULPI</name>
<feature type="signal peptide" evidence="14">
    <location>
        <begin position="1"/>
        <end position="34"/>
    </location>
</feature>
<keyword evidence="5 14" id="KW-0732">Signal</keyword>
<evidence type="ECO:0000256" key="11">
    <source>
        <dbReference type="RuleBase" id="RU003518"/>
    </source>
</evidence>
<organism evidence="15">
    <name type="scientific">Culex pipiens</name>
    <name type="common">House mosquito</name>
    <dbReference type="NCBI Taxonomy" id="7175"/>
    <lineage>
        <taxon>Eukaryota</taxon>
        <taxon>Metazoa</taxon>
        <taxon>Ecdysozoa</taxon>
        <taxon>Arthropoda</taxon>
        <taxon>Hexapoda</taxon>
        <taxon>Insecta</taxon>
        <taxon>Pterygota</taxon>
        <taxon>Neoptera</taxon>
        <taxon>Endopterygota</taxon>
        <taxon>Diptera</taxon>
        <taxon>Nematocera</taxon>
        <taxon>Culicoidea</taxon>
        <taxon>Culicidae</taxon>
        <taxon>Culicinae</taxon>
        <taxon>Culicini</taxon>
        <taxon>Culex</taxon>
        <taxon>Culex</taxon>
    </lineage>
</organism>